<dbReference type="InterPro" id="IPR036812">
    <property type="entry name" value="NAD(P)_OxRdtase_dom_sf"/>
</dbReference>
<dbReference type="PROSITE" id="PS00798">
    <property type="entry name" value="ALDOKETO_REDUCTASE_1"/>
    <property type="match status" value="1"/>
</dbReference>
<evidence type="ECO:0000256" key="6">
    <source>
        <dbReference type="PIRSR" id="PIRSR000097-2"/>
    </source>
</evidence>
<dbReference type="RefSeq" id="WP_083985126.1">
    <property type="nucleotide sequence ID" value="NZ_BAZW01000028.1"/>
</dbReference>
<evidence type="ECO:0000256" key="4">
    <source>
        <dbReference type="ARBA" id="ARBA00049445"/>
    </source>
</evidence>
<organism evidence="10 11">
    <name type="scientific">Geofilum rubicundum JCM 15548</name>
    <dbReference type="NCBI Taxonomy" id="1236989"/>
    <lineage>
        <taxon>Bacteria</taxon>
        <taxon>Pseudomonadati</taxon>
        <taxon>Bacteroidota</taxon>
        <taxon>Bacteroidia</taxon>
        <taxon>Marinilabiliales</taxon>
        <taxon>Marinilabiliaceae</taxon>
        <taxon>Geofilum</taxon>
    </lineage>
</organism>
<proteinExistence type="inferred from homology"/>
<evidence type="ECO:0000256" key="7">
    <source>
        <dbReference type="PIRSR" id="PIRSR000097-3"/>
    </source>
</evidence>
<dbReference type="InterPro" id="IPR023210">
    <property type="entry name" value="NADP_OxRdtase_dom"/>
</dbReference>
<dbReference type="PIRSF" id="PIRSF000097">
    <property type="entry name" value="AKR"/>
    <property type="match status" value="1"/>
</dbReference>
<feature type="chain" id="PRO_5002428752" evidence="8">
    <location>
        <begin position="25"/>
        <end position="307"/>
    </location>
</feature>
<evidence type="ECO:0000256" key="3">
    <source>
        <dbReference type="ARBA" id="ARBA00023002"/>
    </source>
</evidence>
<evidence type="ECO:0000256" key="5">
    <source>
        <dbReference type="PIRSR" id="PIRSR000097-1"/>
    </source>
</evidence>
<comment type="caution">
    <text evidence="10">The sequence shown here is derived from an EMBL/GenBank/DDBJ whole genome shotgun (WGS) entry which is preliminary data.</text>
</comment>
<feature type="active site" description="Proton donor" evidence="5">
    <location>
        <position position="77"/>
    </location>
</feature>
<dbReference type="Gene3D" id="3.20.20.100">
    <property type="entry name" value="NADP-dependent oxidoreductase domain"/>
    <property type="match status" value="1"/>
</dbReference>
<evidence type="ECO:0000256" key="2">
    <source>
        <dbReference type="ARBA" id="ARBA00022857"/>
    </source>
</evidence>
<evidence type="ECO:0000313" key="11">
    <source>
        <dbReference type="Proteomes" id="UP000032900"/>
    </source>
</evidence>
<dbReference type="FunFam" id="3.20.20.100:FF:000002">
    <property type="entry name" value="2,5-diketo-D-gluconic acid reductase A"/>
    <property type="match status" value="1"/>
</dbReference>
<evidence type="ECO:0000256" key="1">
    <source>
        <dbReference type="ARBA" id="ARBA00007905"/>
    </source>
</evidence>
<dbReference type="PROSITE" id="PS00062">
    <property type="entry name" value="ALDOKETO_REDUCTASE_2"/>
    <property type="match status" value="1"/>
</dbReference>
<dbReference type="SUPFAM" id="SSF51430">
    <property type="entry name" value="NAD(P)-linked oxidoreductase"/>
    <property type="match status" value="1"/>
</dbReference>
<feature type="signal peptide" evidence="8">
    <location>
        <begin position="1"/>
        <end position="24"/>
    </location>
</feature>
<evidence type="ECO:0000313" key="10">
    <source>
        <dbReference type="EMBL" id="GAO30684.1"/>
    </source>
</evidence>
<comment type="similarity">
    <text evidence="1">Belongs to the aldo/keto reductase family.</text>
</comment>
<sequence length="307" mass="34788">MKTVKNYFLLVAVLFFVSINNTNAQGKEYVPLLKLNNGLEMPQLGIGTFAISYEQAKEACLEAFSKGFRHVDCATAYRVEGAVGEAMKESGIPREEFFITSKLWVSDYADGKTLASIDTILKRFQTDYIDLLYIHQPIGDYVNAWKEMEKAVASGKVRALGISNFDASKERFHAIVDHMKIKPVALQIECHPYAQRNDIREWVKPYDIVIECWYPLGHGDAGLLSDPAIKTIADAHGKSIAQIILRWHTQEGFSVIPGATNPVHIKENISIFDFELSDEEMTTMRSLNKDKRFFNVTLEQLDSWADR</sequence>
<feature type="binding site" evidence="6">
    <location>
        <position position="135"/>
    </location>
    <ligand>
        <name>substrate</name>
    </ligand>
</feature>
<keyword evidence="3" id="KW-0560">Oxidoreductase</keyword>
<comment type="catalytic activity">
    <reaction evidence="4">
        <text>hydroxyacetone + NADP(+) = methylglyoxal + NADPH + H(+)</text>
        <dbReference type="Rhea" id="RHEA:27986"/>
        <dbReference type="ChEBI" id="CHEBI:15378"/>
        <dbReference type="ChEBI" id="CHEBI:17158"/>
        <dbReference type="ChEBI" id="CHEBI:27957"/>
        <dbReference type="ChEBI" id="CHEBI:57783"/>
        <dbReference type="ChEBI" id="CHEBI:58349"/>
    </reaction>
</comment>
<feature type="domain" description="NADP-dependent oxidoreductase" evidence="9">
    <location>
        <begin position="44"/>
        <end position="288"/>
    </location>
</feature>
<keyword evidence="8" id="KW-0732">Signal</keyword>
<dbReference type="InterPro" id="IPR020471">
    <property type="entry name" value="AKR"/>
</dbReference>
<dbReference type="Proteomes" id="UP000032900">
    <property type="component" value="Unassembled WGS sequence"/>
</dbReference>
<dbReference type="AlphaFoldDB" id="A0A0E9LZK5"/>
<evidence type="ECO:0000256" key="8">
    <source>
        <dbReference type="SAM" id="SignalP"/>
    </source>
</evidence>
<dbReference type="GO" id="GO:0016616">
    <property type="term" value="F:oxidoreductase activity, acting on the CH-OH group of donors, NAD or NADP as acceptor"/>
    <property type="evidence" value="ECO:0007669"/>
    <property type="project" value="UniProtKB-ARBA"/>
</dbReference>
<dbReference type="OrthoDB" id="9804790at2"/>
<accession>A0A0E9LZK5</accession>
<protein>
    <submittedName>
        <fullName evidence="10">Oxidoreductase</fullName>
    </submittedName>
</protein>
<dbReference type="PRINTS" id="PR00069">
    <property type="entry name" value="ALDKETRDTASE"/>
</dbReference>
<dbReference type="Pfam" id="PF00248">
    <property type="entry name" value="Aldo_ket_red"/>
    <property type="match status" value="1"/>
</dbReference>
<dbReference type="PANTHER" id="PTHR43827">
    <property type="entry name" value="2,5-DIKETO-D-GLUCONIC ACID REDUCTASE"/>
    <property type="match status" value="1"/>
</dbReference>
<feature type="site" description="Lowers pKa of active site Tyr" evidence="7">
    <location>
        <position position="102"/>
    </location>
</feature>
<gene>
    <name evidence="10" type="ORF">JCM15548_12985</name>
</gene>
<keyword evidence="2" id="KW-0521">NADP</keyword>
<dbReference type="PANTHER" id="PTHR43827:SF3">
    <property type="entry name" value="NADP-DEPENDENT OXIDOREDUCTASE DOMAIN-CONTAINING PROTEIN"/>
    <property type="match status" value="1"/>
</dbReference>
<dbReference type="EMBL" id="BAZW01000028">
    <property type="protein sequence ID" value="GAO30684.1"/>
    <property type="molecule type" value="Genomic_DNA"/>
</dbReference>
<dbReference type="STRING" id="1236989.JCM15548_12985"/>
<reference evidence="10 11" key="1">
    <citation type="journal article" date="2015" name="Microbes Environ.">
        <title>Distribution and evolution of nitrogen fixation genes in the phylum bacteroidetes.</title>
        <authorList>
            <person name="Inoue J."/>
            <person name="Oshima K."/>
            <person name="Suda W."/>
            <person name="Sakamoto M."/>
            <person name="Iino T."/>
            <person name="Noda S."/>
            <person name="Hongoh Y."/>
            <person name="Hattori M."/>
            <person name="Ohkuma M."/>
        </authorList>
    </citation>
    <scope>NUCLEOTIDE SEQUENCE [LARGE SCALE GENOMIC DNA]</scope>
    <source>
        <strain evidence="10">JCM 15548</strain>
    </source>
</reference>
<name>A0A0E9LZK5_9BACT</name>
<dbReference type="InterPro" id="IPR018170">
    <property type="entry name" value="Aldo/ket_reductase_CS"/>
</dbReference>
<keyword evidence="11" id="KW-1185">Reference proteome</keyword>
<evidence type="ECO:0000259" key="9">
    <source>
        <dbReference type="Pfam" id="PF00248"/>
    </source>
</evidence>